<keyword evidence="7" id="KW-0812">Transmembrane</keyword>
<protein>
    <submittedName>
        <fullName evidence="9">Magnesium and cobalt efflux protein CorC</fullName>
    </submittedName>
</protein>
<keyword evidence="7" id="KW-0472">Membrane</keyword>
<dbReference type="FunFam" id="3.10.580.10:FF:000002">
    <property type="entry name" value="Magnesium/cobalt efflux protein CorC"/>
    <property type="match status" value="1"/>
</dbReference>
<evidence type="ECO:0000256" key="5">
    <source>
        <dbReference type="ARBA" id="ARBA00023122"/>
    </source>
</evidence>
<evidence type="ECO:0000256" key="7">
    <source>
        <dbReference type="SAM" id="Phobius"/>
    </source>
</evidence>
<proteinExistence type="inferred from homology"/>
<dbReference type="PANTHER" id="PTHR22777:SF32">
    <property type="entry name" value="UPF0053 INNER MEMBRANE PROTEIN YFJD"/>
    <property type="match status" value="1"/>
</dbReference>
<dbReference type="PROSITE" id="PS51371">
    <property type="entry name" value="CBS"/>
    <property type="match status" value="2"/>
</dbReference>
<evidence type="ECO:0000256" key="6">
    <source>
        <dbReference type="PROSITE-ProRule" id="PRU00703"/>
    </source>
</evidence>
<dbReference type="SUPFAM" id="SSF56176">
    <property type="entry name" value="FAD-binding/transporter-associated domain-like"/>
    <property type="match status" value="1"/>
</dbReference>
<feature type="transmembrane region" description="Helical" evidence="7">
    <location>
        <begin position="98"/>
        <end position="117"/>
    </location>
</feature>
<dbReference type="Proteomes" id="UP000316476">
    <property type="component" value="Unassembled WGS sequence"/>
</dbReference>
<keyword evidence="3" id="KW-1003">Cell membrane</keyword>
<dbReference type="EMBL" id="SJPZ01000001">
    <property type="protein sequence ID" value="TWU66551.1"/>
    <property type="molecule type" value="Genomic_DNA"/>
</dbReference>
<accession>A0A5C6FVU9</accession>
<dbReference type="Gene3D" id="3.10.580.10">
    <property type="entry name" value="CBS-domain"/>
    <property type="match status" value="1"/>
</dbReference>
<dbReference type="RefSeq" id="WP_197136738.1">
    <property type="nucleotide sequence ID" value="NZ_SJPZ01000001.1"/>
</dbReference>
<evidence type="ECO:0000256" key="3">
    <source>
        <dbReference type="ARBA" id="ARBA00022475"/>
    </source>
</evidence>
<dbReference type="InterPro" id="IPR036318">
    <property type="entry name" value="FAD-bd_PCMH-like_sf"/>
</dbReference>
<evidence type="ECO:0000313" key="9">
    <source>
        <dbReference type="EMBL" id="TWU66551.1"/>
    </source>
</evidence>
<comment type="subcellular location">
    <subcellularLocation>
        <location evidence="1">Cell membrane</location>
        <topology evidence="1">Multi-pass membrane protein</topology>
    </subcellularLocation>
</comment>
<dbReference type="InterPro" id="IPR000644">
    <property type="entry name" value="CBS_dom"/>
</dbReference>
<keyword evidence="5 6" id="KW-0129">CBS domain</keyword>
<evidence type="ECO:0000256" key="4">
    <source>
        <dbReference type="ARBA" id="ARBA00022737"/>
    </source>
</evidence>
<dbReference type="Pfam" id="PF03471">
    <property type="entry name" value="CorC_HlyC"/>
    <property type="match status" value="1"/>
</dbReference>
<evidence type="ECO:0000256" key="2">
    <source>
        <dbReference type="ARBA" id="ARBA00006337"/>
    </source>
</evidence>
<dbReference type="SMART" id="SM01091">
    <property type="entry name" value="CorC_HlyC"/>
    <property type="match status" value="1"/>
</dbReference>
<comment type="caution">
    <text evidence="9">The sequence shown here is derived from an EMBL/GenBank/DDBJ whole genome shotgun (WGS) entry which is preliminary data.</text>
</comment>
<feature type="domain" description="CBS" evidence="8">
    <location>
        <begin position="281"/>
        <end position="338"/>
    </location>
</feature>
<dbReference type="InterPro" id="IPR005170">
    <property type="entry name" value="Transptr-assoc_dom"/>
</dbReference>
<dbReference type="GO" id="GO:0005886">
    <property type="term" value="C:plasma membrane"/>
    <property type="evidence" value="ECO:0007669"/>
    <property type="project" value="UniProtKB-SubCell"/>
</dbReference>
<gene>
    <name evidence="9" type="primary">corC_2</name>
    <name evidence="9" type="ORF">V7x_21180</name>
</gene>
<dbReference type="Pfam" id="PF00571">
    <property type="entry name" value="CBS"/>
    <property type="match status" value="2"/>
</dbReference>
<keyword evidence="4" id="KW-0677">Repeat</keyword>
<feature type="transmembrane region" description="Helical" evidence="7">
    <location>
        <begin position="65"/>
        <end position="86"/>
    </location>
</feature>
<feature type="domain" description="CBS" evidence="8">
    <location>
        <begin position="215"/>
        <end position="276"/>
    </location>
</feature>
<dbReference type="SUPFAM" id="SSF54631">
    <property type="entry name" value="CBS-domain pair"/>
    <property type="match status" value="1"/>
</dbReference>
<dbReference type="PANTHER" id="PTHR22777">
    <property type="entry name" value="HEMOLYSIN-RELATED"/>
    <property type="match status" value="1"/>
</dbReference>
<dbReference type="InterPro" id="IPR046342">
    <property type="entry name" value="CBS_dom_sf"/>
</dbReference>
<evidence type="ECO:0000256" key="1">
    <source>
        <dbReference type="ARBA" id="ARBA00004651"/>
    </source>
</evidence>
<evidence type="ECO:0000259" key="8">
    <source>
        <dbReference type="PROSITE" id="PS51371"/>
    </source>
</evidence>
<feature type="transmembrane region" description="Helical" evidence="7">
    <location>
        <begin position="6"/>
        <end position="28"/>
    </location>
</feature>
<keyword evidence="7" id="KW-1133">Transmembrane helix</keyword>
<dbReference type="AlphaFoldDB" id="A0A5C6FVU9"/>
<dbReference type="Gene3D" id="3.30.465.10">
    <property type="match status" value="1"/>
</dbReference>
<organism evidence="9 10">
    <name type="scientific">Crateriforma conspicua</name>
    <dbReference type="NCBI Taxonomy" id="2527996"/>
    <lineage>
        <taxon>Bacteria</taxon>
        <taxon>Pseudomonadati</taxon>
        <taxon>Planctomycetota</taxon>
        <taxon>Planctomycetia</taxon>
        <taxon>Planctomycetales</taxon>
        <taxon>Planctomycetaceae</taxon>
        <taxon>Crateriforma</taxon>
    </lineage>
</organism>
<dbReference type="CDD" id="cd04590">
    <property type="entry name" value="CBS_pair_CorC_HlyC_assoc"/>
    <property type="match status" value="1"/>
</dbReference>
<sequence>MNESNWWWLASIGGFTLSSIGGLGVELLDRFAGRSLEAYSRLRKNRDRFGNILDHQDTAIRGSGYLRMIGTSVFLICGTTALFYRFDELAVTAGRHRTLLVWGLAAGGMMMLTHTWLPASLTRFASTPVLYHTWPFWRTLSVLMSPLAAPGELVEWMTRRLTGQEESEDEDEEQLEDEIRTIVAAGTREGYFGPGVREMIHGVMTLHEDTVGHIMTPRGDVDAIDASLPWPQALHIIRTAGRTRFPVYRDNLDSVIGILYVKDLLPLLIEDRLPDESIETICRKPWTVPKDRSVESLLREFLHSRSHMAIVLDEFQQTAGVVTIEDTLEEIVGEIVDESDEEEEYEVLVVDDDTLEVDGRVMIDDLNDSTGWKLPESEDYETVAGWVLYATGSIPVEGDQLVLGDHVIEVLRASNRKIESIRICRSRFRDSNVG</sequence>
<comment type="similarity">
    <text evidence="2">Belongs to the UPF0053 family.</text>
</comment>
<reference evidence="9 10" key="1">
    <citation type="submission" date="2019-02" db="EMBL/GenBank/DDBJ databases">
        <title>Deep-cultivation of Planctomycetes and their phenomic and genomic characterization uncovers novel biology.</title>
        <authorList>
            <person name="Wiegand S."/>
            <person name="Jogler M."/>
            <person name="Boedeker C."/>
            <person name="Pinto D."/>
            <person name="Vollmers J."/>
            <person name="Rivas-Marin E."/>
            <person name="Kohn T."/>
            <person name="Peeters S.H."/>
            <person name="Heuer A."/>
            <person name="Rast P."/>
            <person name="Oberbeckmann S."/>
            <person name="Bunk B."/>
            <person name="Jeske O."/>
            <person name="Meyerdierks A."/>
            <person name="Storesund J.E."/>
            <person name="Kallscheuer N."/>
            <person name="Luecker S."/>
            <person name="Lage O.M."/>
            <person name="Pohl T."/>
            <person name="Merkel B.J."/>
            <person name="Hornburger P."/>
            <person name="Mueller R.-W."/>
            <person name="Bruemmer F."/>
            <person name="Labrenz M."/>
            <person name="Spormann A.M."/>
            <person name="Op Den Camp H."/>
            <person name="Overmann J."/>
            <person name="Amann R."/>
            <person name="Jetten M.S.M."/>
            <person name="Mascher T."/>
            <person name="Medema M.H."/>
            <person name="Devos D.P."/>
            <person name="Kaster A.-K."/>
            <person name="Ovreas L."/>
            <person name="Rohde M."/>
            <person name="Galperin M.Y."/>
            <person name="Jogler C."/>
        </authorList>
    </citation>
    <scope>NUCLEOTIDE SEQUENCE [LARGE SCALE GENOMIC DNA]</scope>
    <source>
        <strain evidence="9 10">V7</strain>
    </source>
</reference>
<dbReference type="InterPro" id="IPR016169">
    <property type="entry name" value="FAD-bd_PCMH_sub2"/>
</dbReference>
<name>A0A5C6FVU9_9PLAN</name>
<evidence type="ECO:0000313" key="10">
    <source>
        <dbReference type="Proteomes" id="UP000316476"/>
    </source>
</evidence>
<dbReference type="InterPro" id="IPR044751">
    <property type="entry name" value="Ion_transp-like_CBS"/>
</dbReference>
<dbReference type="GO" id="GO:0050660">
    <property type="term" value="F:flavin adenine dinucleotide binding"/>
    <property type="evidence" value="ECO:0007669"/>
    <property type="project" value="InterPro"/>
</dbReference>